<evidence type="ECO:0000313" key="5">
    <source>
        <dbReference type="EMBL" id="OTP13602.1"/>
    </source>
</evidence>
<keyword evidence="3" id="KW-0804">Transcription</keyword>
<dbReference type="Pfam" id="PF00532">
    <property type="entry name" value="Peripla_BP_1"/>
    <property type="match status" value="1"/>
</dbReference>
<dbReference type="InterPro" id="IPR028082">
    <property type="entry name" value="Peripla_BP_I"/>
</dbReference>
<evidence type="ECO:0000259" key="4">
    <source>
        <dbReference type="PROSITE" id="PS50932"/>
    </source>
</evidence>
<dbReference type="InterPro" id="IPR010982">
    <property type="entry name" value="Lambda_DNA-bd_dom_sf"/>
</dbReference>
<dbReference type="SUPFAM" id="SSF53822">
    <property type="entry name" value="Periplasmic binding protein-like I"/>
    <property type="match status" value="1"/>
</dbReference>
<evidence type="ECO:0000256" key="1">
    <source>
        <dbReference type="ARBA" id="ARBA00023015"/>
    </source>
</evidence>
<dbReference type="EMBL" id="NGMM01000005">
    <property type="protein sequence ID" value="OTP13602.1"/>
    <property type="molecule type" value="Genomic_DNA"/>
</dbReference>
<dbReference type="CDD" id="cd01392">
    <property type="entry name" value="HTH_LacI"/>
    <property type="match status" value="1"/>
</dbReference>
<keyword evidence="7" id="KW-1185">Reference proteome</keyword>
<dbReference type="Gene3D" id="1.10.260.40">
    <property type="entry name" value="lambda repressor-like DNA-binding domains"/>
    <property type="match status" value="1"/>
</dbReference>
<dbReference type="InterPro" id="IPR000843">
    <property type="entry name" value="HTH_LacI"/>
</dbReference>
<dbReference type="Gene3D" id="3.40.50.2300">
    <property type="match status" value="2"/>
</dbReference>
<dbReference type="EMBL" id="CP147247">
    <property type="protein sequence ID" value="WYJ90007.1"/>
    <property type="molecule type" value="Genomic_DNA"/>
</dbReference>
<sequence>MSRVTIKDIAEMAGVSKTIVSHYLNDNFKFMSEDTKNKIARIVKETNYIPRNSARNLKFKKVKVINIIVANISSSFSTNVIKYIDRKISSSSVQVIVSYSDDDDSKEKNLIEQAIASDVDGIVLFPTGKNTDYYRMLDEKNVPIVYVDRIPLNVEKYFCVLLDNQAAMVEAVQQLVDRGHKHVAYLSLPFQEEVTPRTERLEAFQDAVSESGRILPSIVSGSEESLGGKIETLFRSSSYTPTAFIASNDTCLESLLRVYKQIGTKKKIDIVSIDGYDLYMILDQILLTIEHPIKEICECILDCLNITAATREEQLAKEKQIFRFKPIYLSSSSS</sequence>
<evidence type="ECO:0000256" key="3">
    <source>
        <dbReference type="ARBA" id="ARBA00023163"/>
    </source>
</evidence>
<keyword evidence="1" id="KW-0805">Transcription regulation</keyword>
<dbReference type="AlphaFoldDB" id="A0A242K4Q8"/>
<accession>A0A242K4Q8</accession>
<dbReference type="InterPro" id="IPR001761">
    <property type="entry name" value="Peripla_BP/Lac1_sug-bd_dom"/>
</dbReference>
<dbReference type="PANTHER" id="PTHR30146:SF109">
    <property type="entry name" value="HTH-TYPE TRANSCRIPTIONAL REGULATOR GALS"/>
    <property type="match status" value="1"/>
</dbReference>
<dbReference type="PROSITE" id="PS50932">
    <property type="entry name" value="HTH_LACI_2"/>
    <property type="match status" value="1"/>
</dbReference>
<dbReference type="SMART" id="SM00354">
    <property type="entry name" value="HTH_LACI"/>
    <property type="match status" value="1"/>
</dbReference>
<dbReference type="OrthoDB" id="9796186at2"/>
<name>A0A242K4Q8_9ENTE</name>
<dbReference type="PANTHER" id="PTHR30146">
    <property type="entry name" value="LACI-RELATED TRANSCRIPTIONAL REPRESSOR"/>
    <property type="match status" value="1"/>
</dbReference>
<proteinExistence type="predicted"/>
<dbReference type="Pfam" id="PF00356">
    <property type="entry name" value="LacI"/>
    <property type="match status" value="1"/>
</dbReference>
<feature type="domain" description="HTH lacI-type" evidence="4">
    <location>
        <begin position="4"/>
        <end position="59"/>
    </location>
</feature>
<organism evidence="5">
    <name type="scientific">Candidatus Enterococcus clewellii</name>
    <dbReference type="NCBI Taxonomy" id="1834193"/>
    <lineage>
        <taxon>Bacteria</taxon>
        <taxon>Bacillati</taxon>
        <taxon>Bacillota</taxon>
        <taxon>Bacilli</taxon>
        <taxon>Lactobacillales</taxon>
        <taxon>Enterococcaceae</taxon>
        <taxon>Enterococcus</taxon>
    </lineage>
</organism>
<reference evidence="5" key="1">
    <citation type="submission" date="2017-05" db="EMBL/GenBank/DDBJ databases">
        <title>The Genome Sequence of Enterococcus sp. 9E7_DIV0242.</title>
        <authorList>
            <consortium name="The Broad Institute Genomics Platform"/>
            <consortium name="The Broad Institute Genomic Center for Infectious Diseases"/>
            <person name="Earl A."/>
            <person name="Manson A."/>
            <person name="Schwartman J."/>
            <person name="Gilmore M."/>
            <person name="Abouelleil A."/>
            <person name="Cao P."/>
            <person name="Chapman S."/>
            <person name="Cusick C."/>
            <person name="Shea T."/>
            <person name="Young S."/>
            <person name="Neafsey D."/>
            <person name="Nusbaum C."/>
            <person name="Birren B."/>
        </authorList>
    </citation>
    <scope>NUCLEOTIDE SEQUENCE [LARGE SCALE GENOMIC DNA]</scope>
    <source>
        <strain evidence="5">9E7_DIV0242</strain>
    </source>
</reference>
<evidence type="ECO:0000313" key="7">
    <source>
        <dbReference type="Proteomes" id="UP000195141"/>
    </source>
</evidence>
<dbReference type="Proteomes" id="UP000195141">
    <property type="component" value="Chromosome"/>
</dbReference>
<keyword evidence="2" id="KW-0238">DNA-binding</keyword>
<evidence type="ECO:0000256" key="2">
    <source>
        <dbReference type="ARBA" id="ARBA00023125"/>
    </source>
</evidence>
<reference evidence="6" key="3">
    <citation type="submission" date="2024-03" db="EMBL/GenBank/DDBJ databases">
        <title>The Genome Sequence of Enterococcus sp. DIV0242b.</title>
        <authorList>
            <consortium name="The Broad Institute Genomics Platform"/>
            <consortium name="The Broad Institute Microbial Omics Core"/>
            <consortium name="The Broad Institute Genomic Center for Infectious Diseases"/>
            <person name="Earl A."/>
            <person name="Manson A."/>
            <person name="Gilmore M."/>
            <person name="Schwartman J."/>
            <person name="Shea T."/>
            <person name="Abouelleil A."/>
            <person name="Cao P."/>
            <person name="Chapman S."/>
            <person name="Cusick C."/>
            <person name="Young S."/>
            <person name="Neafsey D."/>
            <person name="Nusbaum C."/>
            <person name="Birren B."/>
        </authorList>
    </citation>
    <scope>NUCLEOTIDE SEQUENCE</scope>
    <source>
        <strain evidence="6">9E7_DIV0242</strain>
    </source>
</reference>
<dbReference type="GO" id="GO:0003700">
    <property type="term" value="F:DNA-binding transcription factor activity"/>
    <property type="evidence" value="ECO:0007669"/>
    <property type="project" value="TreeGrafter"/>
</dbReference>
<reference evidence="6" key="2">
    <citation type="submission" date="2017-05" db="EMBL/GenBank/DDBJ databases">
        <authorList>
            <consortium name="The Broad Institute Genomics Platform"/>
            <consortium name="The Broad Institute Genomic Center for Infectious Diseases"/>
            <person name="Earl A."/>
            <person name="Manson A."/>
            <person name="Schwartman J."/>
            <person name="Gilmore M."/>
            <person name="Abouelleil A."/>
            <person name="Cao P."/>
            <person name="Chapman S."/>
            <person name="Cusick C."/>
            <person name="Shea T."/>
            <person name="Young S."/>
            <person name="Neafsey D."/>
            <person name="Nusbaum C."/>
            <person name="Birren B."/>
        </authorList>
    </citation>
    <scope>NUCLEOTIDE SEQUENCE</scope>
    <source>
        <strain evidence="6">9E7_DIV0242</strain>
    </source>
</reference>
<protein>
    <submittedName>
        <fullName evidence="6">LacI family transcriptional regulator, kdg operon repressor</fullName>
    </submittedName>
</protein>
<evidence type="ECO:0000313" key="6">
    <source>
        <dbReference type="EMBL" id="WYJ90007.1"/>
    </source>
</evidence>
<dbReference type="GO" id="GO:0000976">
    <property type="term" value="F:transcription cis-regulatory region binding"/>
    <property type="evidence" value="ECO:0007669"/>
    <property type="project" value="TreeGrafter"/>
</dbReference>
<dbReference type="RefSeq" id="WP_086350083.1">
    <property type="nucleotide sequence ID" value="NZ_CP147247.1"/>
</dbReference>
<gene>
    <name evidence="6" type="ORF">A5888_001735</name>
    <name evidence="5" type="ORF">A5888_003080</name>
</gene>
<dbReference type="SUPFAM" id="SSF47413">
    <property type="entry name" value="lambda repressor-like DNA-binding domains"/>
    <property type="match status" value="1"/>
</dbReference>